<protein>
    <submittedName>
        <fullName evidence="1">Uncharacterized protein</fullName>
    </submittedName>
</protein>
<dbReference type="AlphaFoldDB" id="A0A0A9AIM5"/>
<name>A0A0A9AIM5_ARUDO</name>
<sequence>MNVYLRQTSVRGTNLEALQTNTEFLTKNHN</sequence>
<organism evidence="1">
    <name type="scientific">Arundo donax</name>
    <name type="common">Giant reed</name>
    <name type="synonym">Donax arundinaceus</name>
    <dbReference type="NCBI Taxonomy" id="35708"/>
    <lineage>
        <taxon>Eukaryota</taxon>
        <taxon>Viridiplantae</taxon>
        <taxon>Streptophyta</taxon>
        <taxon>Embryophyta</taxon>
        <taxon>Tracheophyta</taxon>
        <taxon>Spermatophyta</taxon>
        <taxon>Magnoliopsida</taxon>
        <taxon>Liliopsida</taxon>
        <taxon>Poales</taxon>
        <taxon>Poaceae</taxon>
        <taxon>PACMAD clade</taxon>
        <taxon>Arundinoideae</taxon>
        <taxon>Arundineae</taxon>
        <taxon>Arundo</taxon>
    </lineage>
</organism>
<accession>A0A0A9AIM5</accession>
<dbReference type="EMBL" id="GBRH01246366">
    <property type="protein sequence ID" value="JAD51529.1"/>
    <property type="molecule type" value="Transcribed_RNA"/>
</dbReference>
<reference evidence="1" key="1">
    <citation type="submission" date="2014-09" db="EMBL/GenBank/DDBJ databases">
        <authorList>
            <person name="Magalhaes I.L.F."/>
            <person name="Oliveira U."/>
            <person name="Santos F.R."/>
            <person name="Vidigal T.H.D.A."/>
            <person name="Brescovit A.D."/>
            <person name="Santos A.J."/>
        </authorList>
    </citation>
    <scope>NUCLEOTIDE SEQUENCE</scope>
    <source>
        <tissue evidence="1">Shoot tissue taken approximately 20 cm above the soil surface</tissue>
    </source>
</reference>
<reference evidence="1" key="2">
    <citation type="journal article" date="2015" name="Data Brief">
        <title>Shoot transcriptome of the giant reed, Arundo donax.</title>
        <authorList>
            <person name="Barrero R.A."/>
            <person name="Guerrero F.D."/>
            <person name="Moolhuijzen P."/>
            <person name="Goolsby J.A."/>
            <person name="Tidwell J."/>
            <person name="Bellgard S.E."/>
            <person name="Bellgard M.I."/>
        </authorList>
    </citation>
    <scope>NUCLEOTIDE SEQUENCE</scope>
    <source>
        <tissue evidence="1">Shoot tissue taken approximately 20 cm above the soil surface</tissue>
    </source>
</reference>
<proteinExistence type="predicted"/>
<evidence type="ECO:0000313" key="1">
    <source>
        <dbReference type="EMBL" id="JAD51529.1"/>
    </source>
</evidence>